<organism evidence="10 11">
    <name type="scientific">Aureococcus anophagefferens virus</name>
    <dbReference type="NCBI Taxonomy" id="1474867"/>
    <lineage>
        <taxon>Viruses</taxon>
        <taxon>Varidnaviria</taxon>
        <taxon>Bamfordvirae</taxon>
        <taxon>Nucleocytoviricota</taxon>
        <taxon>Megaviricetes</taxon>
        <taxon>Imitervirales</taxon>
        <taxon>Schizomimiviridae</taxon>
        <taxon>Kratosvirus</taxon>
        <taxon>Kratosvirus quantuckense</taxon>
    </lineage>
</organism>
<dbReference type="KEGG" id="vg:20041520"/>
<keyword evidence="11" id="KW-1185">Reference proteome</keyword>
<evidence type="ECO:0000313" key="10">
    <source>
        <dbReference type="EMBL" id="AII17176.1"/>
    </source>
</evidence>
<keyword evidence="2 7" id="KW-0812">Transmembrane</keyword>
<evidence type="ECO:0000313" key="11">
    <source>
        <dbReference type="Proteomes" id="UP000028667"/>
    </source>
</evidence>
<feature type="transmembrane region" description="Helical" evidence="7">
    <location>
        <begin position="54"/>
        <end position="73"/>
    </location>
</feature>
<dbReference type="SUPFAM" id="SSF52540">
    <property type="entry name" value="P-loop containing nucleoside triphosphate hydrolases"/>
    <property type="match status" value="1"/>
</dbReference>
<gene>
    <name evidence="10" type="ORF">AaV_306</name>
</gene>
<keyword evidence="3" id="KW-0547">Nucleotide-binding</keyword>
<proteinExistence type="predicted"/>
<evidence type="ECO:0000256" key="3">
    <source>
        <dbReference type="ARBA" id="ARBA00022741"/>
    </source>
</evidence>
<dbReference type="GO" id="GO:0015421">
    <property type="term" value="F:ABC-type oligopeptide transporter activity"/>
    <property type="evidence" value="ECO:0007669"/>
    <property type="project" value="TreeGrafter"/>
</dbReference>
<evidence type="ECO:0000259" key="8">
    <source>
        <dbReference type="PROSITE" id="PS50893"/>
    </source>
</evidence>
<sequence length="533" mass="61137">MLEQVIKNWAKENTGLLVIYTLVILTGVFSGYYIVPTVSSKIIESIQKSGSVELMVLASLIGIYAFIACADLGKRFIEDRIVPDFNRDVRNEIYRYVISSYDKGKDIELGKLLNVMSYLPSTIRNIMLDLLRIFLPLSIAIVVMMVYFFKLNKNVAYVQLATLSILAFVMYFYANKLIRESDESMDDYLKISEKSKDRIANLGSIFSSNQEHYEMSLYKKKNQKNIEIYRKSLRDNWNLSLRNEILILISFIVFTYVLFQQNISNEVKTAIFVAEIYYFKKIFQELQSELVNLFSNIGESKALIRYLENIVEGLRDDKNVKKKINNDRLPAISFKDVNFGYEEDKLILKNFNMEIFKGEKVFLKGHSGSGKSTIFQLILDGLKPSDGEIKIFGKSNEGMRGHVFLVDQRTNLFNESVLKNIRYGNDYVEESEIEDLIEKLGINIFEKLPDGLKTNVGIDGSKVSGGQRQLIILLRAYFSDAKVILLDEPIAAIDTENVPLILKMIDEIGKNRTIIAISHNEEISDVLNREINL</sequence>
<feature type="transmembrane region" description="Helical" evidence="7">
    <location>
        <begin position="239"/>
        <end position="259"/>
    </location>
</feature>
<comment type="subcellular location">
    <subcellularLocation>
        <location evidence="1">Membrane</location>
        <topology evidence="1">Multi-pass membrane protein</topology>
    </subcellularLocation>
</comment>
<feature type="transmembrane region" description="Helical" evidence="7">
    <location>
        <begin position="130"/>
        <end position="149"/>
    </location>
</feature>
<dbReference type="RefSeq" id="YP_009052380.1">
    <property type="nucleotide sequence ID" value="NC_024697.1"/>
</dbReference>
<evidence type="ECO:0000256" key="1">
    <source>
        <dbReference type="ARBA" id="ARBA00004141"/>
    </source>
</evidence>
<evidence type="ECO:0000256" key="4">
    <source>
        <dbReference type="ARBA" id="ARBA00022840"/>
    </source>
</evidence>
<dbReference type="PANTHER" id="PTHR43394:SF1">
    <property type="entry name" value="ATP-BINDING CASSETTE SUB-FAMILY B MEMBER 10, MITOCHONDRIAL"/>
    <property type="match status" value="1"/>
</dbReference>
<dbReference type="GO" id="GO:0016020">
    <property type="term" value="C:membrane"/>
    <property type="evidence" value="ECO:0007669"/>
    <property type="project" value="UniProtKB-SubCell"/>
</dbReference>
<dbReference type="InterPro" id="IPR036640">
    <property type="entry name" value="ABC1_TM_sf"/>
</dbReference>
<dbReference type="PROSITE" id="PS50893">
    <property type="entry name" value="ABC_TRANSPORTER_2"/>
    <property type="match status" value="1"/>
</dbReference>
<feature type="domain" description="ABC transporter" evidence="8">
    <location>
        <begin position="332"/>
        <end position="531"/>
    </location>
</feature>
<keyword evidence="6 7" id="KW-0472">Membrane</keyword>
<dbReference type="InterPro" id="IPR039421">
    <property type="entry name" value="Type_1_exporter"/>
</dbReference>
<dbReference type="GO" id="GO:0005524">
    <property type="term" value="F:ATP binding"/>
    <property type="evidence" value="ECO:0007669"/>
    <property type="project" value="UniProtKB-KW"/>
</dbReference>
<dbReference type="EMBL" id="KJ645900">
    <property type="protein sequence ID" value="AII17176.1"/>
    <property type="molecule type" value="Genomic_DNA"/>
</dbReference>
<dbReference type="InterPro" id="IPR027417">
    <property type="entry name" value="P-loop_NTPase"/>
</dbReference>
<evidence type="ECO:0000256" key="2">
    <source>
        <dbReference type="ARBA" id="ARBA00022692"/>
    </source>
</evidence>
<reference evidence="10 11" key="1">
    <citation type="journal article" date="2014" name="Virology">
        <title>Genome of brown tide virus (AaV), the little giant of the Megaviridae, elucidates NCLDV genome expansion and host-virus coevolution.</title>
        <authorList>
            <person name="Moniruzzaman M."/>
            <person name="LeCleir G.R."/>
            <person name="Brown C.M."/>
            <person name="Gobler C.J."/>
            <person name="Bidle K.D."/>
            <person name="Wilson W.H."/>
            <person name="Wilhelm S.W."/>
        </authorList>
    </citation>
    <scope>NUCLEOTIDE SEQUENCE [LARGE SCALE GENOMIC DNA]</scope>
    <source>
        <strain evidence="10">BtV-01</strain>
    </source>
</reference>
<accession>A0A076FI99</accession>
<feature type="transmembrane region" description="Helical" evidence="7">
    <location>
        <begin position="155"/>
        <end position="174"/>
    </location>
</feature>
<keyword evidence="5 7" id="KW-1133">Transmembrane helix</keyword>
<dbReference type="Proteomes" id="UP000028667">
    <property type="component" value="Segment"/>
</dbReference>
<dbReference type="InterPro" id="IPR017871">
    <property type="entry name" value="ABC_transporter-like_CS"/>
</dbReference>
<keyword evidence="4" id="KW-0067">ATP-binding</keyword>
<dbReference type="Pfam" id="PF00005">
    <property type="entry name" value="ABC_tran"/>
    <property type="match status" value="1"/>
</dbReference>
<dbReference type="GO" id="GO:0016887">
    <property type="term" value="F:ATP hydrolysis activity"/>
    <property type="evidence" value="ECO:0007669"/>
    <property type="project" value="InterPro"/>
</dbReference>
<dbReference type="InterPro" id="IPR011527">
    <property type="entry name" value="ABC1_TM_dom"/>
</dbReference>
<dbReference type="SMART" id="SM00382">
    <property type="entry name" value="AAA"/>
    <property type="match status" value="1"/>
</dbReference>
<dbReference type="GeneID" id="20041520"/>
<evidence type="ECO:0000256" key="7">
    <source>
        <dbReference type="SAM" id="Phobius"/>
    </source>
</evidence>
<evidence type="ECO:0000259" key="9">
    <source>
        <dbReference type="PROSITE" id="PS50929"/>
    </source>
</evidence>
<feature type="transmembrane region" description="Helical" evidence="7">
    <location>
        <begin position="16"/>
        <end position="34"/>
    </location>
</feature>
<dbReference type="InterPro" id="IPR003439">
    <property type="entry name" value="ABC_transporter-like_ATP-bd"/>
</dbReference>
<dbReference type="PANTHER" id="PTHR43394">
    <property type="entry name" value="ATP-DEPENDENT PERMEASE MDL1, MITOCHONDRIAL"/>
    <property type="match status" value="1"/>
</dbReference>
<protein>
    <submittedName>
        <fullName evidence="10">Putative ABC transporter family protein</fullName>
    </submittedName>
</protein>
<evidence type="ECO:0000256" key="5">
    <source>
        <dbReference type="ARBA" id="ARBA00022989"/>
    </source>
</evidence>
<dbReference type="Gene3D" id="1.20.1560.10">
    <property type="entry name" value="ABC transporter type 1, transmembrane domain"/>
    <property type="match status" value="1"/>
</dbReference>
<dbReference type="SUPFAM" id="SSF90123">
    <property type="entry name" value="ABC transporter transmembrane region"/>
    <property type="match status" value="1"/>
</dbReference>
<dbReference type="InterPro" id="IPR003593">
    <property type="entry name" value="AAA+_ATPase"/>
</dbReference>
<dbReference type="PROSITE" id="PS00211">
    <property type="entry name" value="ABC_TRANSPORTER_1"/>
    <property type="match status" value="1"/>
</dbReference>
<dbReference type="PROSITE" id="PS50929">
    <property type="entry name" value="ABC_TM1F"/>
    <property type="match status" value="1"/>
</dbReference>
<dbReference type="Pfam" id="PF00664">
    <property type="entry name" value="ABC_membrane"/>
    <property type="match status" value="1"/>
</dbReference>
<evidence type="ECO:0000256" key="6">
    <source>
        <dbReference type="ARBA" id="ARBA00023136"/>
    </source>
</evidence>
<name>A0A076FI99_9VIRU</name>
<dbReference type="Gene3D" id="3.40.50.300">
    <property type="entry name" value="P-loop containing nucleotide triphosphate hydrolases"/>
    <property type="match status" value="1"/>
</dbReference>
<feature type="domain" description="ABC transmembrane type-1" evidence="9">
    <location>
        <begin position="34"/>
        <end position="274"/>
    </location>
</feature>